<dbReference type="OrthoDB" id="9761519at2"/>
<protein>
    <submittedName>
        <fullName evidence="1">Uncharacterized protein</fullName>
    </submittedName>
</protein>
<proteinExistence type="predicted"/>
<dbReference type="InterPro" id="IPR029062">
    <property type="entry name" value="Class_I_gatase-like"/>
</dbReference>
<name>A0A0B5Q7W2_CLOBE</name>
<dbReference type="PANTHER" id="PTHR36848:SF2">
    <property type="entry name" value="SECRETED PROTEIN"/>
    <property type="match status" value="1"/>
</dbReference>
<accession>A0A0B5Q7W2</accession>
<evidence type="ECO:0000313" key="2">
    <source>
        <dbReference type="Proteomes" id="UP000031866"/>
    </source>
</evidence>
<dbReference type="CDD" id="cd03143">
    <property type="entry name" value="A4_beta-galactosidase_middle_domain"/>
    <property type="match status" value="1"/>
</dbReference>
<dbReference type="PANTHER" id="PTHR36848">
    <property type="entry name" value="DNA-BINDING PROTEIN (PUTATIVE SECRETED PROTEIN)-RELATED"/>
    <property type="match status" value="1"/>
</dbReference>
<dbReference type="AlphaFoldDB" id="A0A0B5Q7W2"/>
<dbReference type="EMBL" id="CP010086">
    <property type="protein sequence ID" value="AJG98234.1"/>
    <property type="molecule type" value="Genomic_DNA"/>
</dbReference>
<organism evidence="1 2">
    <name type="scientific">Clostridium beijerinckii</name>
    <name type="common">Clostridium MP</name>
    <dbReference type="NCBI Taxonomy" id="1520"/>
    <lineage>
        <taxon>Bacteria</taxon>
        <taxon>Bacillati</taxon>
        <taxon>Bacillota</taxon>
        <taxon>Clostridia</taxon>
        <taxon>Eubacteriales</taxon>
        <taxon>Clostridiaceae</taxon>
        <taxon>Clostridium</taxon>
    </lineage>
</organism>
<dbReference type="KEGG" id="cbei:LF65_01629"/>
<dbReference type="InterPro" id="IPR053161">
    <property type="entry name" value="Ulvan_degrading_GH"/>
</dbReference>
<sequence length="1035" mass="118218">MLYPKNNEEKLSKELFKNPTSEYRGTPFFAWNCKVNKEQLLRQIDQLKEMGMGGFHIHSRTGMGVEYLSDEFMDLVKAANAKAKENNMLTWLYDEDRWPSGFAGGYVTKETKYRARFLVFSPKEYEDGSDASSEEFSSTGQAQRSNNRRLIAKYEVILKDGYLSSYKRLKDGENQTSGSKLWFAYIEVAGSSPWFNNQAYVNTLDPEAIRKFVDITHERYYQVMGEEFGKSVPAIFTDEPQFTHKDNLGFSYEERDITIPFTDDFEETFKKVYGDSVLDYLPELFWELPDGRISVARYRYHDHLSERFASAYADTIGEWCDSHGIMLTGHMMEEPTLESQTKALGEAMRAYRAFQLPGIDILCDKREYSTAKQAQSASHQYGCPGVISELYGVTNWGFDFRGHKLQGDWQAALGITVRVQHLAWMSMEGEAKRDYPASIGYQSPWYKEYLLIEDHFSRVNTALTRGKTRVKVGVIHPIESYWLHFGPEEQTAAIRKELDENFNNIIEWLLFGLIDFDFIAESLLPSLAEVREDSTFKVGEMEYDVVIVPNCETLRSSTVERLEAFRRAGGSIIFAGEVANLVDAVTSEKVLKLAENSEVVPFTQTKILQSIEKYRDIDIKDEKGLRADDLIYQMKEDGEGRWVFICHAKKMENPDIASIEKINITVSGIWNPVIYNTMNGETYPCEAMVMGDKTKIKYEFSQHDSILLYLKPGEPQTNSLTKFNEKGVEEEVLLLEAVPITLSEPNALLLDLAEYSFDGGEWQSREELLRIDNLFRKQLGYHLRMEALAQPWVNSENDEPRNKLSLKFTVISDIDVVNPCLALEGSENTEIIVNNIKVSSATDGWYVDECIKKIPIPNLPKGKSEIILNIPFVPKTNVEWCYLLGDFGVKVEGSNARIIEPVRKLVFGDWSQQGLPFYAGNVTYQCELETENCNISVEIPQFRNPVLSVAVDGEEKGKIAFAPYILRLGKLEAGNHTIDITAFGNRINTFGTVHNCNHSTEWFGPNAWRTTGNSWSYEYQLKKMGILTSPRFSIE</sequence>
<reference evidence="2" key="1">
    <citation type="submission" date="2014-12" db="EMBL/GenBank/DDBJ databases">
        <title>Genome sequence of Clostridium beijerinckii strain 59B.</title>
        <authorList>
            <person name="Little G.T."/>
            <person name="Minton N.P."/>
        </authorList>
    </citation>
    <scope>NUCLEOTIDE SEQUENCE [LARGE SCALE GENOMIC DNA]</scope>
    <source>
        <strain evidence="2">59B</strain>
    </source>
</reference>
<dbReference type="STRING" id="1520.LF65_01629"/>
<dbReference type="Gene3D" id="3.40.50.880">
    <property type="match status" value="1"/>
</dbReference>
<evidence type="ECO:0000313" key="1">
    <source>
        <dbReference type="EMBL" id="AJG98234.1"/>
    </source>
</evidence>
<dbReference type="Proteomes" id="UP000031866">
    <property type="component" value="Chromosome"/>
</dbReference>
<dbReference type="RefSeq" id="WP_041895486.1">
    <property type="nucleotide sequence ID" value="NZ_CP010086.2"/>
</dbReference>
<gene>
    <name evidence="1" type="ORF">LF65_01629</name>
</gene>